<evidence type="ECO:0000256" key="4">
    <source>
        <dbReference type="ARBA" id="ARBA00022448"/>
    </source>
</evidence>
<feature type="transmembrane region" description="Helical" evidence="13">
    <location>
        <begin position="274"/>
        <end position="296"/>
    </location>
</feature>
<keyword evidence="10" id="KW-0921">Nickel transport</keyword>
<dbReference type="Proteomes" id="UP000277007">
    <property type="component" value="Unassembled WGS sequence"/>
</dbReference>
<proteinExistence type="inferred from homology"/>
<evidence type="ECO:0000256" key="2">
    <source>
        <dbReference type="ARBA" id="ARBA00004651"/>
    </source>
</evidence>
<keyword evidence="7 13" id="KW-0812">Transmembrane</keyword>
<feature type="region of interest" description="Disordered" evidence="14">
    <location>
        <begin position="224"/>
        <end position="265"/>
    </location>
</feature>
<evidence type="ECO:0000256" key="6">
    <source>
        <dbReference type="ARBA" id="ARBA00022596"/>
    </source>
</evidence>
<protein>
    <recommendedName>
        <fullName evidence="13">Nickel/cobalt efflux system</fullName>
    </recommendedName>
</protein>
<dbReference type="GO" id="GO:0046583">
    <property type="term" value="F:monoatomic cation efflux transmembrane transporter activity"/>
    <property type="evidence" value="ECO:0007669"/>
    <property type="project" value="TreeGrafter"/>
</dbReference>
<keyword evidence="6" id="KW-0533">Nickel</keyword>
<keyword evidence="16" id="KW-1185">Reference proteome</keyword>
<dbReference type="GO" id="GO:0006824">
    <property type="term" value="P:cobalt ion transport"/>
    <property type="evidence" value="ECO:0007669"/>
    <property type="project" value="UniProtKB-KW"/>
</dbReference>
<keyword evidence="9" id="KW-0406">Ion transport</keyword>
<dbReference type="PANTHER" id="PTHR40659">
    <property type="entry name" value="NICKEL/COBALT EFFLUX SYSTEM RCNA"/>
    <property type="match status" value="1"/>
</dbReference>
<gene>
    <name evidence="15" type="ORF">EJ903_02700</name>
</gene>
<comment type="similarity">
    <text evidence="13">Belongs to the NiCoT transporter (TC 2.A.52) family.</text>
</comment>
<comment type="function">
    <text evidence="1">Efflux system for nickel and cobalt.</text>
</comment>
<comment type="subcellular location">
    <subcellularLocation>
        <location evidence="2 13">Cell membrane</location>
        <topology evidence="2 13">Multi-pass membrane protein</topology>
    </subcellularLocation>
</comment>
<evidence type="ECO:0000256" key="9">
    <source>
        <dbReference type="ARBA" id="ARBA00023065"/>
    </source>
</evidence>
<keyword evidence="5" id="KW-1003">Cell membrane</keyword>
<name>A0A3S0HZU0_9PROT</name>
<keyword evidence="8 13" id="KW-1133">Transmembrane helix</keyword>
<dbReference type="InterPro" id="IPR011541">
    <property type="entry name" value="Ni/Co_transpt_high_affinity"/>
</dbReference>
<evidence type="ECO:0000256" key="1">
    <source>
        <dbReference type="ARBA" id="ARBA00002510"/>
    </source>
</evidence>
<keyword evidence="11 13" id="KW-0472">Membrane</keyword>
<evidence type="ECO:0000256" key="13">
    <source>
        <dbReference type="RuleBase" id="RU362101"/>
    </source>
</evidence>
<dbReference type="GO" id="GO:0005886">
    <property type="term" value="C:plasma membrane"/>
    <property type="evidence" value="ECO:0007669"/>
    <property type="project" value="UniProtKB-SubCell"/>
</dbReference>
<dbReference type="PANTHER" id="PTHR40659:SF1">
    <property type="entry name" value="NICKEL_COBALT EFFLUX SYSTEM RCNA"/>
    <property type="match status" value="1"/>
</dbReference>
<sequence>MQNPAIPARNRHHRPDWGGRSVLCDRVRAMRTTARGLLALVLTLWLTLVGADAQAASPLAGGRAAAPDEAAASLSLLPEPLRGAAQSLNRLQADLSRQMTRRLQEMRDADDGGSLVAGAWLCLIAFVYGVLHAAGPGHGKLVVSSYFLANRAAWWRGVRLSVGAALTQALAAILLVGIPVLLLDMTRASTLGSIRYLELASYGLMTLVGLILLVRAARGQTGCGHDHSGGDATGHAHDHNAHGPACGHAHHHDHHHGHGGHTHAAAPDRRGFRLLALAVGCRPCSGAVLVLLFALANDMVAAGLMAVLVMAAGVALTTSAAGFVGIGARRGVERLLSAHPRATDLAERGLAFAGAGLVTLLGGALFLAALGGV</sequence>
<keyword evidence="3" id="KW-0171">Cobalt transport</keyword>
<evidence type="ECO:0000256" key="3">
    <source>
        <dbReference type="ARBA" id="ARBA00022426"/>
    </source>
</evidence>
<feature type="transmembrane region" description="Helical" evidence="13">
    <location>
        <begin position="112"/>
        <end position="131"/>
    </location>
</feature>
<dbReference type="Pfam" id="PF03824">
    <property type="entry name" value="NicO"/>
    <property type="match status" value="1"/>
</dbReference>
<dbReference type="EMBL" id="RXMA01000002">
    <property type="protein sequence ID" value="RTR23462.1"/>
    <property type="molecule type" value="Genomic_DNA"/>
</dbReference>
<reference evidence="15 16" key="1">
    <citation type="submission" date="2018-12" db="EMBL/GenBank/DDBJ databases">
        <authorList>
            <person name="Yang Y."/>
        </authorList>
    </citation>
    <scope>NUCLEOTIDE SEQUENCE [LARGE SCALE GENOMIC DNA]</scope>
    <source>
        <strain evidence="15 16">L-25-5w-1</strain>
    </source>
</reference>
<evidence type="ECO:0000256" key="11">
    <source>
        <dbReference type="ARBA" id="ARBA00023136"/>
    </source>
</evidence>
<evidence type="ECO:0000313" key="16">
    <source>
        <dbReference type="Proteomes" id="UP000277007"/>
    </source>
</evidence>
<comment type="caution">
    <text evidence="15">The sequence shown here is derived from an EMBL/GenBank/DDBJ whole genome shotgun (WGS) entry which is preliminary data.</text>
</comment>
<feature type="transmembrane region" description="Helical" evidence="13">
    <location>
        <begin position="349"/>
        <end position="370"/>
    </location>
</feature>
<evidence type="ECO:0000256" key="12">
    <source>
        <dbReference type="ARBA" id="ARBA00023285"/>
    </source>
</evidence>
<keyword evidence="12" id="KW-0170">Cobalt</keyword>
<feature type="transmembrane region" description="Helical" evidence="13">
    <location>
        <begin position="302"/>
        <end position="328"/>
    </location>
</feature>
<evidence type="ECO:0000313" key="15">
    <source>
        <dbReference type="EMBL" id="RTR23462.1"/>
    </source>
</evidence>
<dbReference type="GO" id="GO:0010045">
    <property type="term" value="P:response to nickel cation"/>
    <property type="evidence" value="ECO:0007669"/>
    <property type="project" value="TreeGrafter"/>
</dbReference>
<dbReference type="GO" id="GO:0032025">
    <property type="term" value="P:response to cobalt ion"/>
    <property type="evidence" value="ECO:0007669"/>
    <property type="project" value="TreeGrafter"/>
</dbReference>
<evidence type="ECO:0000256" key="5">
    <source>
        <dbReference type="ARBA" id="ARBA00022475"/>
    </source>
</evidence>
<feature type="transmembrane region" description="Helical" evidence="13">
    <location>
        <begin position="194"/>
        <end position="214"/>
    </location>
</feature>
<accession>A0A3S0HZU0</accession>
<feature type="transmembrane region" description="Helical" evidence="13">
    <location>
        <begin position="160"/>
        <end position="182"/>
    </location>
</feature>
<evidence type="ECO:0000256" key="7">
    <source>
        <dbReference type="ARBA" id="ARBA00022692"/>
    </source>
</evidence>
<dbReference type="AlphaFoldDB" id="A0A3S0HZU0"/>
<dbReference type="InterPro" id="IPR051224">
    <property type="entry name" value="NiCoT_RcnA"/>
</dbReference>
<organism evidence="15 16">
    <name type="scientific">Azospirillum griseum</name>
    <dbReference type="NCBI Taxonomy" id="2496639"/>
    <lineage>
        <taxon>Bacteria</taxon>
        <taxon>Pseudomonadati</taxon>
        <taxon>Pseudomonadota</taxon>
        <taxon>Alphaproteobacteria</taxon>
        <taxon>Rhodospirillales</taxon>
        <taxon>Azospirillaceae</taxon>
        <taxon>Azospirillum</taxon>
    </lineage>
</organism>
<evidence type="ECO:0000256" key="14">
    <source>
        <dbReference type="SAM" id="MobiDB-lite"/>
    </source>
</evidence>
<keyword evidence="4 13" id="KW-0813">Transport</keyword>
<feature type="compositionally biased region" description="Basic and acidic residues" evidence="14">
    <location>
        <begin position="224"/>
        <end position="241"/>
    </location>
</feature>
<evidence type="ECO:0000256" key="10">
    <source>
        <dbReference type="ARBA" id="ARBA00023112"/>
    </source>
</evidence>
<evidence type="ECO:0000256" key="8">
    <source>
        <dbReference type="ARBA" id="ARBA00022989"/>
    </source>
</evidence>
<dbReference type="GO" id="GO:0015099">
    <property type="term" value="F:nickel cation transmembrane transporter activity"/>
    <property type="evidence" value="ECO:0007669"/>
    <property type="project" value="UniProtKB-UniRule"/>
</dbReference>
<feature type="compositionally biased region" description="Basic residues" evidence="14">
    <location>
        <begin position="248"/>
        <end position="261"/>
    </location>
</feature>